<dbReference type="Proteomes" id="UP001055185">
    <property type="component" value="Unassembled WGS sequence"/>
</dbReference>
<evidence type="ECO:0000313" key="1">
    <source>
        <dbReference type="EMBL" id="GJN65451.1"/>
    </source>
</evidence>
<gene>
    <name evidence="1" type="ORF">JCM17207_20760</name>
</gene>
<organism evidence="1 2">
    <name type="scientific">Faecalibacterium gallinarum</name>
    <dbReference type="NCBI Taxonomy" id="2903556"/>
    <lineage>
        <taxon>Bacteria</taxon>
        <taxon>Bacillati</taxon>
        <taxon>Bacillota</taxon>
        <taxon>Clostridia</taxon>
        <taxon>Eubacteriales</taxon>
        <taxon>Oscillospiraceae</taxon>
        <taxon>Faecalibacterium</taxon>
    </lineage>
</organism>
<keyword evidence="2" id="KW-1185">Reference proteome</keyword>
<protein>
    <recommendedName>
        <fullName evidence="3">DNA-binding protein</fullName>
    </recommendedName>
</protein>
<comment type="caution">
    <text evidence="1">The sequence shown here is derived from an EMBL/GenBank/DDBJ whole genome shotgun (WGS) entry which is preliminary data.</text>
</comment>
<accession>A0AA37J204</accession>
<reference evidence="1" key="1">
    <citation type="journal article" date="2022" name="Int. J. Syst. Evol. Microbiol.">
        <title>Genome-based, phenotypic and chemotaxonomic classification of Faecalibacterium strains: proposal of three novel species Faecalibacterium duncaniae sp. nov., Faecalibacterium hattorii sp. nov. and Faecalibacterium gallinarum sp. nov. .</title>
        <authorList>
            <person name="Sakamoto M."/>
            <person name="Sakurai N."/>
            <person name="Tanno H."/>
            <person name="Iino T."/>
            <person name="Ohkuma M."/>
            <person name="Endo A."/>
        </authorList>
    </citation>
    <scope>NUCLEOTIDE SEQUENCE</scope>
    <source>
        <strain evidence="1">JCM 17207</strain>
    </source>
</reference>
<dbReference type="EMBL" id="BQKV01000098">
    <property type="protein sequence ID" value="GJN65451.1"/>
    <property type="molecule type" value="Genomic_DNA"/>
</dbReference>
<proteinExistence type="predicted"/>
<sequence length="107" mass="11557">MVKTTDKIIDLLQSGEANAKTARDLATITGLTLREVTLQIAKERQDGAVILSSGKGYFLPGNIEEVLHFCRTMDSRAKNIYLASRSAKALLAQIPGQLDLEGVGPDD</sequence>
<dbReference type="RefSeq" id="WP_238317668.1">
    <property type="nucleotide sequence ID" value="NZ_BQKV01000098.1"/>
</dbReference>
<evidence type="ECO:0008006" key="3">
    <source>
        <dbReference type="Google" id="ProtNLM"/>
    </source>
</evidence>
<dbReference type="AlphaFoldDB" id="A0AA37J204"/>
<evidence type="ECO:0000313" key="2">
    <source>
        <dbReference type="Proteomes" id="UP001055185"/>
    </source>
</evidence>
<name>A0AA37J204_9FIRM</name>